<keyword evidence="2" id="KW-1185">Reference proteome</keyword>
<dbReference type="AlphaFoldDB" id="A0AAD2D3A3"/>
<reference evidence="1" key="1">
    <citation type="submission" date="2023-07" db="EMBL/GenBank/DDBJ databases">
        <authorList>
            <consortium name="AG Swart"/>
            <person name="Singh M."/>
            <person name="Singh A."/>
            <person name="Seah K."/>
            <person name="Emmerich C."/>
        </authorList>
    </citation>
    <scope>NUCLEOTIDE SEQUENCE</scope>
    <source>
        <strain evidence="1">DP1</strain>
    </source>
</reference>
<dbReference type="EMBL" id="CAMPGE010020316">
    <property type="protein sequence ID" value="CAI2378575.1"/>
    <property type="molecule type" value="Genomic_DNA"/>
</dbReference>
<gene>
    <name evidence="1" type="ORF">ECRASSUSDP1_LOCUS19972</name>
</gene>
<name>A0AAD2D3A3_EUPCR</name>
<dbReference type="Proteomes" id="UP001295684">
    <property type="component" value="Unassembled WGS sequence"/>
</dbReference>
<evidence type="ECO:0000313" key="1">
    <source>
        <dbReference type="EMBL" id="CAI2378575.1"/>
    </source>
</evidence>
<sequence>MNRQRSYCAQYFYSNLVVVGLPVNPVTYPEGKRRKKKIKMKKDTTNKETIFNKENFADSLIKEYKTARKRKITALKGSVQSEREKMEKCSALVLRYKPDSIQRAPIQNKNYIINT</sequence>
<comment type="caution">
    <text evidence="1">The sequence shown here is derived from an EMBL/GenBank/DDBJ whole genome shotgun (WGS) entry which is preliminary data.</text>
</comment>
<protein>
    <submittedName>
        <fullName evidence="1">Uncharacterized protein</fullName>
    </submittedName>
</protein>
<organism evidence="1 2">
    <name type="scientific">Euplotes crassus</name>
    <dbReference type="NCBI Taxonomy" id="5936"/>
    <lineage>
        <taxon>Eukaryota</taxon>
        <taxon>Sar</taxon>
        <taxon>Alveolata</taxon>
        <taxon>Ciliophora</taxon>
        <taxon>Intramacronucleata</taxon>
        <taxon>Spirotrichea</taxon>
        <taxon>Hypotrichia</taxon>
        <taxon>Euplotida</taxon>
        <taxon>Euplotidae</taxon>
        <taxon>Moneuplotes</taxon>
    </lineage>
</organism>
<proteinExistence type="predicted"/>
<accession>A0AAD2D3A3</accession>
<evidence type="ECO:0000313" key="2">
    <source>
        <dbReference type="Proteomes" id="UP001295684"/>
    </source>
</evidence>